<dbReference type="RefSeq" id="WP_251805531.1">
    <property type="nucleotide sequence ID" value="NZ_CP166679.1"/>
</dbReference>
<evidence type="ECO:0000256" key="2">
    <source>
        <dbReference type="RuleBase" id="RU362119"/>
    </source>
</evidence>
<proteinExistence type="inferred from homology"/>
<dbReference type="EMBL" id="JBHUOK010000030">
    <property type="protein sequence ID" value="MFD2790462.1"/>
    <property type="molecule type" value="Genomic_DNA"/>
</dbReference>
<keyword evidence="1" id="KW-0732">Signal</keyword>
<keyword evidence="2" id="KW-0378">Hydrolase</keyword>
<evidence type="ECO:0000259" key="3">
    <source>
        <dbReference type="Pfam" id="PF00149"/>
    </source>
</evidence>
<dbReference type="SUPFAM" id="SSF55816">
    <property type="entry name" value="5'-nucleotidase (syn. UDP-sugar hydrolase), C-terminal domain"/>
    <property type="match status" value="1"/>
</dbReference>
<dbReference type="SUPFAM" id="SSF56300">
    <property type="entry name" value="Metallo-dependent phosphatases"/>
    <property type="match status" value="1"/>
</dbReference>
<dbReference type="InterPro" id="IPR029052">
    <property type="entry name" value="Metallo-depent_PP-like"/>
</dbReference>
<dbReference type="Pfam" id="PF02872">
    <property type="entry name" value="5_nucleotid_C"/>
    <property type="match status" value="1"/>
</dbReference>
<dbReference type="PRINTS" id="PR01607">
    <property type="entry name" value="APYRASEFAMLY"/>
</dbReference>
<gene>
    <name evidence="5" type="ORF">ACFS1K_11880</name>
</gene>
<keyword evidence="6" id="KW-1185">Reference proteome</keyword>
<dbReference type="Gene3D" id="3.60.21.10">
    <property type="match status" value="1"/>
</dbReference>
<dbReference type="InterPro" id="IPR006179">
    <property type="entry name" value="5_nucleotidase/apyrase"/>
</dbReference>
<comment type="caution">
    <text evidence="5">The sequence shown here is derived from an EMBL/GenBank/DDBJ whole genome shotgun (WGS) entry which is preliminary data.</text>
</comment>
<feature type="domain" description="Calcineurin-like phosphoesterase" evidence="3">
    <location>
        <begin position="4"/>
        <end position="216"/>
    </location>
</feature>
<protein>
    <submittedName>
        <fullName evidence="5">Bifunctional metallophosphatase/5'-nucleotidase</fullName>
    </submittedName>
</protein>
<evidence type="ECO:0000259" key="4">
    <source>
        <dbReference type="Pfam" id="PF02872"/>
    </source>
</evidence>
<dbReference type="InterPro" id="IPR004843">
    <property type="entry name" value="Calcineurin-like_PHP"/>
</dbReference>
<feature type="domain" description="5'-Nucleotidase C-terminal" evidence="4">
    <location>
        <begin position="301"/>
        <end position="427"/>
    </location>
</feature>
<dbReference type="InterPro" id="IPR008334">
    <property type="entry name" value="5'-Nucleotdase_C"/>
</dbReference>
<organism evidence="5 6">
    <name type="scientific">Arenibacter antarcticus</name>
    <dbReference type="NCBI Taxonomy" id="2040469"/>
    <lineage>
        <taxon>Bacteria</taxon>
        <taxon>Pseudomonadati</taxon>
        <taxon>Bacteroidota</taxon>
        <taxon>Flavobacteriia</taxon>
        <taxon>Flavobacteriales</taxon>
        <taxon>Flavobacteriaceae</taxon>
        <taxon>Arenibacter</taxon>
    </lineage>
</organism>
<evidence type="ECO:0000256" key="1">
    <source>
        <dbReference type="ARBA" id="ARBA00022729"/>
    </source>
</evidence>
<name>A0ABW5VHM9_9FLAO</name>
<comment type="similarity">
    <text evidence="2">Belongs to the 5'-nucleotidase family.</text>
</comment>
<keyword evidence="2" id="KW-0547">Nucleotide-binding</keyword>
<evidence type="ECO:0000313" key="5">
    <source>
        <dbReference type="EMBL" id="MFD2790462.1"/>
    </source>
</evidence>
<dbReference type="InterPro" id="IPR036907">
    <property type="entry name" value="5'-Nucleotdase_C_sf"/>
</dbReference>
<dbReference type="Proteomes" id="UP001597532">
    <property type="component" value="Unassembled WGS sequence"/>
</dbReference>
<dbReference type="PANTHER" id="PTHR11575">
    <property type="entry name" value="5'-NUCLEOTIDASE-RELATED"/>
    <property type="match status" value="1"/>
</dbReference>
<dbReference type="Pfam" id="PF00149">
    <property type="entry name" value="Metallophos"/>
    <property type="match status" value="1"/>
</dbReference>
<reference evidence="6" key="1">
    <citation type="journal article" date="2019" name="Int. J. Syst. Evol. Microbiol.">
        <title>The Global Catalogue of Microorganisms (GCM) 10K type strain sequencing project: providing services to taxonomists for standard genome sequencing and annotation.</title>
        <authorList>
            <consortium name="The Broad Institute Genomics Platform"/>
            <consortium name="The Broad Institute Genome Sequencing Center for Infectious Disease"/>
            <person name="Wu L."/>
            <person name="Ma J."/>
        </authorList>
    </citation>
    <scope>NUCLEOTIDE SEQUENCE [LARGE SCALE GENOMIC DNA]</scope>
    <source>
        <strain evidence="6">KCTC 52924</strain>
    </source>
</reference>
<dbReference type="PANTHER" id="PTHR11575:SF24">
    <property type="entry name" value="5'-NUCLEOTIDASE"/>
    <property type="match status" value="1"/>
</dbReference>
<dbReference type="Gene3D" id="3.90.780.10">
    <property type="entry name" value="5'-Nucleotidase, C-terminal domain"/>
    <property type="match status" value="1"/>
</dbReference>
<sequence>MKLNVLFINDVHGYLEPHAEIFYDDTGEVVEIAGGYAHIAGIVEKIRKENPNTLLFDGGDTLHGTKPLVDSKGEALIPILNALKIDALVGHWDFAYGPNHLQQLEKQLEFPVLGCNVYHDDGSHFLESSLMLEQGGIKIGVIGICAMIVDKVMPKKMSEGLKFTTGKEEVPKYIEQLKAKGADIILLLSHNGFPQDFELLKEIKGVDICLSAHTHNRIYKPIEVNGAQIVQCGCHGTFVGNFSLELENKKIKHINYELIKVDASIPKDEKVAQLVKEAIKPFKNINENIVGGTSQTLHRYTTLNSTMDELLLRAIAQSTNTEIAFSNGWRYGAPIAKGPITENDLYNIAPMNPPVSTVELTGAEIEQMLEENLERTFCSDPFGQMGGYVKRCLGIQVNMRIENPTGHRIQELFFEGKHIDPKNTYLVSFVTMQGVPIKYGKNRKEHNKKAIEAMKDFLQTNKEFNPNNQYVFRLV</sequence>
<accession>A0ABW5VHM9</accession>
<evidence type="ECO:0000313" key="6">
    <source>
        <dbReference type="Proteomes" id="UP001597532"/>
    </source>
</evidence>